<sequence length="387" mass="40507">MVGSVIALTALGAHIGTAAADTRPAAVNPTVERPYVSTGTATAQLRAIAGHGTIAVVRIGNSFEGAIAQGDGRIAFYAHGPGTGDRWTLVNRSTAPDTVDTTAAPALSGNRPPGLRHAVFIATGEFTGDGTGQAIAYGSDGVRWSVLTHEANSGQLAPSGHGGQDQPGLSLMIAFTAHGLRTTDMWGPEADASFYLQKQMPVIADWAWGSGGITDPTHSKLQRSSDNTFTPKQVPTPHGADSVPTKGALPDGTYFIRKVSVFDSSVTFTTAIRTTGCVPDMDHDDCFANVGPQRTLNLAPSATYSVDGFLPPSEPNSPPRQLSITAPRRVMDFAFGPDAKSNLAELALPFSPWMVTPSWVFQTFSDGDIGAITVVNGRITQLGTVSY</sequence>
<reference evidence="2 3" key="1">
    <citation type="submission" date="2015-03" db="EMBL/GenBank/DDBJ databases">
        <title>Luteipulveratus halotolerans sp. nov., a novel actinobacterium (Dermacoccaceae) from Sarawak, Malaysia.</title>
        <authorList>
            <person name="Juboi H."/>
            <person name="Basik A."/>
            <person name="Shamsul S.S."/>
            <person name="Arnold P."/>
            <person name="Schmitt E.K."/>
            <person name="Sanglier J.-J."/>
            <person name="Yeo T."/>
        </authorList>
    </citation>
    <scope>NUCLEOTIDE SEQUENCE [LARGE SCALE GENOMIC DNA]</scope>
    <source>
        <strain evidence="2 3">MN07-A0370</strain>
    </source>
</reference>
<dbReference type="AlphaFoldDB" id="A0A0K1JG90"/>
<evidence type="ECO:0000313" key="3">
    <source>
        <dbReference type="Proteomes" id="UP000066480"/>
    </source>
</evidence>
<feature type="region of interest" description="Disordered" evidence="1">
    <location>
        <begin position="215"/>
        <end position="247"/>
    </location>
</feature>
<evidence type="ECO:0000256" key="1">
    <source>
        <dbReference type="SAM" id="MobiDB-lite"/>
    </source>
</evidence>
<dbReference type="STRING" id="571913.VV02_07355"/>
<evidence type="ECO:0000313" key="2">
    <source>
        <dbReference type="EMBL" id="AKU15711.1"/>
    </source>
</evidence>
<proteinExistence type="predicted"/>
<accession>A0A0K1JG90</accession>
<gene>
    <name evidence="2" type="ORF">VV02_07355</name>
</gene>
<organism evidence="2 3">
    <name type="scientific">Luteipulveratus mongoliensis</name>
    <dbReference type="NCBI Taxonomy" id="571913"/>
    <lineage>
        <taxon>Bacteria</taxon>
        <taxon>Bacillati</taxon>
        <taxon>Actinomycetota</taxon>
        <taxon>Actinomycetes</taxon>
        <taxon>Micrococcales</taxon>
        <taxon>Dermacoccaceae</taxon>
        <taxon>Luteipulveratus</taxon>
    </lineage>
</organism>
<protein>
    <submittedName>
        <fullName evidence="2">Uncharacterized protein</fullName>
    </submittedName>
</protein>
<dbReference type="EMBL" id="CP011112">
    <property type="protein sequence ID" value="AKU15711.1"/>
    <property type="molecule type" value="Genomic_DNA"/>
</dbReference>
<name>A0A0K1JG90_9MICO</name>
<dbReference type="KEGG" id="lmoi:VV02_07355"/>
<dbReference type="Proteomes" id="UP000066480">
    <property type="component" value="Chromosome"/>
</dbReference>
<keyword evidence="3" id="KW-1185">Reference proteome</keyword>
<feature type="compositionally biased region" description="Polar residues" evidence="1">
    <location>
        <begin position="222"/>
        <end position="233"/>
    </location>
</feature>